<feature type="compositionally biased region" description="Basic and acidic residues" evidence="1">
    <location>
        <begin position="51"/>
        <end position="117"/>
    </location>
</feature>
<reference evidence="2 3" key="1">
    <citation type="submission" date="2018-06" db="EMBL/GenBank/DDBJ databases">
        <title>A transcriptomic atlas of mushroom development highlights an independent origin of complex multicellularity.</title>
        <authorList>
            <consortium name="DOE Joint Genome Institute"/>
            <person name="Krizsan K."/>
            <person name="Almasi E."/>
            <person name="Merenyi Z."/>
            <person name="Sahu N."/>
            <person name="Viragh M."/>
            <person name="Koszo T."/>
            <person name="Mondo S."/>
            <person name="Kiss B."/>
            <person name="Balint B."/>
            <person name="Kues U."/>
            <person name="Barry K."/>
            <person name="Hegedus J.C."/>
            <person name="Henrissat B."/>
            <person name="Johnson J."/>
            <person name="Lipzen A."/>
            <person name="Ohm R."/>
            <person name="Nagy I."/>
            <person name="Pangilinan J."/>
            <person name="Yan J."/>
            <person name="Xiong Y."/>
            <person name="Grigoriev I.V."/>
            <person name="Hibbett D.S."/>
            <person name="Nagy L.G."/>
        </authorList>
    </citation>
    <scope>NUCLEOTIDE SEQUENCE [LARGE SCALE GENOMIC DNA]</scope>
    <source>
        <strain evidence="2 3">SZMC22713</strain>
    </source>
</reference>
<keyword evidence="3" id="KW-1185">Reference proteome</keyword>
<dbReference type="EMBL" id="ML170220">
    <property type="protein sequence ID" value="TDL17540.1"/>
    <property type="molecule type" value="Genomic_DNA"/>
</dbReference>
<name>A0A4Y7PSQ5_9AGAM</name>
<dbReference type="AlphaFoldDB" id="A0A4Y7PSQ5"/>
<dbReference type="VEuPathDB" id="FungiDB:BD410DRAFT_776071"/>
<feature type="region of interest" description="Disordered" evidence="1">
    <location>
        <begin position="351"/>
        <end position="377"/>
    </location>
</feature>
<organism evidence="2 3">
    <name type="scientific">Rickenella mellea</name>
    <dbReference type="NCBI Taxonomy" id="50990"/>
    <lineage>
        <taxon>Eukaryota</taxon>
        <taxon>Fungi</taxon>
        <taxon>Dikarya</taxon>
        <taxon>Basidiomycota</taxon>
        <taxon>Agaricomycotina</taxon>
        <taxon>Agaricomycetes</taxon>
        <taxon>Hymenochaetales</taxon>
        <taxon>Rickenellaceae</taxon>
        <taxon>Rickenella</taxon>
    </lineage>
</organism>
<proteinExistence type="predicted"/>
<dbReference type="OrthoDB" id="412109at2759"/>
<protein>
    <submittedName>
        <fullName evidence="2">Uncharacterized protein</fullName>
    </submittedName>
</protein>
<feature type="compositionally biased region" description="Basic and acidic residues" evidence="1">
    <location>
        <begin position="1"/>
        <end position="19"/>
    </location>
</feature>
<evidence type="ECO:0000313" key="2">
    <source>
        <dbReference type="EMBL" id="TDL17540.1"/>
    </source>
</evidence>
<evidence type="ECO:0000313" key="3">
    <source>
        <dbReference type="Proteomes" id="UP000294933"/>
    </source>
</evidence>
<dbReference type="Proteomes" id="UP000294933">
    <property type="component" value="Unassembled WGS sequence"/>
</dbReference>
<feature type="region of interest" description="Disordered" evidence="1">
    <location>
        <begin position="1"/>
        <end position="117"/>
    </location>
</feature>
<feature type="non-terminal residue" evidence="2">
    <location>
        <position position="499"/>
    </location>
</feature>
<accession>A0A4Y7PSQ5</accession>
<sequence length="499" mass="58395">MEDEKRAEETGRNEEHDIEQIPLEGVREEEEEQGKCLPEEESPEPPQSLEGKIRQDKARQEKRRSVDEVRKVQENTRLQMELHRKYEERRAKRQDEMPQKSQRDQEKDEARKKHADSRKLAEKILYGGLHISAAGLSNGSEDSFDYVSPLSEAEQFRLQEEHARTQQEQFSSDVMKAEQKQLARAAKAAWTSSKDRFLHTWADYELAWSTLDNQATLNFKTIPWPTLKRPALPEDLSMKTIGQFLLSPYRSQGNANKERVKEQLQRWNPDLLCQKWMKKVVVDDKDSVKEGVARVFRSLNGILSGHSPESAMGLARWSYLPSPLSEMEWTTFSETEWRRRQEEYARMQQDQFNRGSKKMEQNEQPWLNDDDRNEHKSPANMRRWVQSGERDVVTKPVPGVEGPRDAERRTIVGTRLNQQDEEWRAGQQDTDFTIEWQMWWQQVNALDMLAVLEGCMEFDIDSKIECLRVARSAKIYQRLVAFVYAQTKMAGKKPASVKH</sequence>
<gene>
    <name evidence="2" type="ORF">BD410DRAFT_776071</name>
</gene>
<evidence type="ECO:0000256" key="1">
    <source>
        <dbReference type="SAM" id="MobiDB-lite"/>
    </source>
</evidence>